<proteinExistence type="predicted"/>
<evidence type="ECO:0000313" key="3">
    <source>
        <dbReference type="EMBL" id="OSQ36450.1"/>
    </source>
</evidence>
<keyword evidence="4" id="KW-1185">Reference proteome</keyword>
<feature type="region of interest" description="Disordered" evidence="1">
    <location>
        <begin position="75"/>
        <end position="95"/>
    </location>
</feature>
<evidence type="ECO:0000256" key="1">
    <source>
        <dbReference type="SAM" id="MobiDB-lite"/>
    </source>
</evidence>
<evidence type="ECO:0000313" key="4">
    <source>
        <dbReference type="Proteomes" id="UP000193391"/>
    </source>
</evidence>
<sequence>MNQLSLLSAADIQQSLCDTVKRQRKSLKLSRDALAKRSTVPAATIKKFETTGQISLRQFLLLWQSVDDLSRVKALTNTPASTTPPPQNTDEVLAR</sequence>
<accession>A0A1Y2KWH4</accession>
<reference evidence="3 4" key="1">
    <citation type="submission" date="2014-03" db="EMBL/GenBank/DDBJ databases">
        <title>The draft genome sequence of Thalassospira mesophila JCM 18969.</title>
        <authorList>
            <person name="Lai Q."/>
            <person name="Shao Z."/>
        </authorList>
    </citation>
    <scope>NUCLEOTIDE SEQUENCE [LARGE SCALE GENOMIC DNA]</scope>
    <source>
        <strain evidence="3 4">JCM 18969</strain>
    </source>
</reference>
<dbReference type="SUPFAM" id="SSF47413">
    <property type="entry name" value="lambda repressor-like DNA-binding domains"/>
    <property type="match status" value="1"/>
</dbReference>
<dbReference type="AlphaFoldDB" id="A0A1Y2KWH4"/>
<dbReference type="InterPro" id="IPR001387">
    <property type="entry name" value="Cro/C1-type_HTH"/>
</dbReference>
<organism evidence="3 4">
    <name type="scientific">Thalassospira mesophila</name>
    <dbReference type="NCBI Taxonomy" id="1293891"/>
    <lineage>
        <taxon>Bacteria</taxon>
        <taxon>Pseudomonadati</taxon>
        <taxon>Pseudomonadota</taxon>
        <taxon>Alphaproteobacteria</taxon>
        <taxon>Rhodospirillales</taxon>
        <taxon>Thalassospiraceae</taxon>
        <taxon>Thalassospira</taxon>
    </lineage>
</organism>
<protein>
    <recommendedName>
        <fullName evidence="2">HTH cro/C1-type domain-containing protein</fullName>
    </recommendedName>
</protein>
<dbReference type="PROSITE" id="PS50943">
    <property type="entry name" value="HTH_CROC1"/>
    <property type="match status" value="1"/>
</dbReference>
<dbReference type="InterPro" id="IPR010982">
    <property type="entry name" value="Lambda_DNA-bd_dom_sf"/>
</dbReference>
<dbReference type="OrthoDB" id="5471988at2"/>
<dbReference type="Gene3D" id="1.10.260.40">
    <property type="entry name" value="lambda repressor-like DNA-binding domains"/>
    <property type="match status" value="1"/>
</dbReference>
<dbReference type="GO" id="GO:0003677">
    <property type="term" value="F:DNA binding"/>
    <property type="evidence" value="ECO:0007669"/>
    <property type="project" value="InterPro"/>
</dbReference>
<comment type="caution">
    <text evidence="3">The sequence shown here is derived from an EMBL/GenBank/DDBJ whole genome shotgun (WGS) entry which is preliminary data.</text>
</comment>
<gene>
    <name evidence="3" type="ORF">TMES_18370</name>
</gene>
<dbReference type="Proteomes" id="UP000193391">
    <property type="component" value="Unassembled WGS sequence"/>
</dbReference>
<dbReference type="STRING" id="1293891.TMES_18370"/>
<name>A0A1Y2KWH4_9PROT</name>
<feature type="domain" description="HTH cro/C1-type" evidence="2">
    <location>
        <begin position="20"/>
        <end position="50"/>
    </location>
</feature>
<dbReference type="RefSeq" id="WP_085585278.1">
    <property type="nucleotide sequence ID" value="NZ_JFKA01000011.1"/>
</dbReference>
<evidence type="ECO:0000259" key="2">
    <source>
        <dbReference type="PROSITE" id="PS50943"/>
    </source>
</evidence>
<dbReference type="EMBL" id="JFKA01000011">
    <property type="protein sequence ID" value="OSQ36450.1"/>
    <property type="molecule type" value="Genomic_DNA"/>
</dbReference>